<dbReference type="Pfam" id="PF01841">
    <property type="entry name" value="Transglut_core"/>
    <property type="match status" value="1"/>
</dbReference>
<comment type="caution">
    <text evidence="2">The sequence shown here is derived from an EMBL/GenBank/DDBJ whole genome shotgun (WGS) entry which is preliminary data.</text>
</comment>
<accession>A0A6C2D6M5</accession>
<dbReference type="InterPro" id="IPR013589">
    <property type="entry name" value="Bac_transglu_N"/>
</dbReference>
<dbReference type="RefSeq" id="WP_148577208.1">
    <property type="nucleotide sequence ID" value="NZ_JAVEUW010000065.1"/>
</dbReference>
<dbReference type="PANTHER" id="PTHR33490">
    <property type="entry name" value="BLR5614 PROTEIN-RELATED"/>
    <property type="match status" value="1"/>
</dbReference>
<protein>
    <submittedName>
        <fullName evidence="2">Transglutaminase family protein</fullName>
    </submittedName>
</protein>
<feature type="domain" description="Transglutaminase-like" evidence="1">
    <location>
        <begin position="175"/>
        <end position="246"/>
    </location>
</feature>
<evidence type="ECO:0000313" key="2">
    <source>
        <dbReference type="EMBL" id="TYC62118.1"/>
    </source>
</evidence>
<sequence>MSVILEVEHTTIYRYRNPVSFGEHKMMFRPRTSHDIRVVECALEVSPEAEIRWVHDVFSNSVTYVRIPGKATELKFVARFVVEHMNARNEELPLTRAAEDYPFEYAISERYDLRPFIEPAYPDPGGELRLWADQFLTQGRRLKTRSLLIAIADGIRQQFTYTSRYVEGTQPPLQTLELRSGTCRDYALFMMEVVRRLGFAARFVSGYLYDPALDGGSGSLVGSGSTHAWLQIYLPGAGWMPIDPTNSLFGGDNLIRVAHVRDPSQASPLSGSYIGQDADFAGMSVDVKVRKLAALPGGQSGKT</sequence>
<dbReference type="Gene3D" id="3.10.620.30">
    <property type="match status" value="1"/>
</dbReference>
<name>A0A6C2D6M5_9RHOO</name>
<gene>
    <name evidence="2" type="ORF">ETQ85_00730</name>
</gene>
<organism evidence="2 3">
    <name type="scientific">Zoogloea oleivorans</name>
    <dbReference type="NCBI Taxonomy" id="1552750"/>
    <lineage>
        <taxon>Bacteria</taxon>
        <taxon>Pseudomonadati</taxon>
        <taxon>Pseudomonadota</taxon>
        <taxon>Betaproteobacteria</taxon>
        <taxon>Rhodocyclales</taxon>
        <taxon>Zoogloeaceae</taxon>
        <taxon>Zoogloea</taxon>
    </lineage>
</organism>
<proteinExistence type="predicted"/>
<dbReference type="PANTHER" id="PTHR33490:SF1">
    <property type="entry name" value="SLL1233 PROTEIN"/>
    <property type="match status" value="1"/>
</dbReference>
<dbReference type="AlphaFoldDB" id="A0A6C2D6M5"/>
<evidence type="ECO:0000313" key="3">
    <source>
        <dbReference type="Proteomes" id="UP000389128"/>
    </source>
</evidence>
<dbReference type="OrthoDB" id="5438043at2"/>
<dbReference type="SUPFAM" id="SSF54001">
    <property type="entry name" value="Cysteine proteinases"/>
    <property type="match status" value="1"/>
</dbReference>
<dbReference type="EMBL" id="SDKK01000001">
    <property type="protein sequence ID" value="TYC62118.1"/>
    <property type="molecule type" value="Genomic_DNA"/>
</dbReference>
<dbReference type="Proteomes" id="UP000389128">
    <property type="component" value="Unassembled WGS sequence"/>
</dbReference>
<reference evidence="2 3" key="1">
    <citation type="submission" date="2019-01" db="EMBL/GenBank/DDBJ databases">
        <title>Zoogloea oleivorans genome sequencing and assembly.</title>
        <authorList>
            <person name="Tancsics A."/>
            <person name="Farkas M."/>
            <person name="Kriszt B."/>
            <person name="Maroti G."/>
            <person name="Horvath B."/>
        </authorList>
    </citation>
    <scope>NUCLEOTIDE SEQUENCE [LARGE SCALE GENOMIC DNA]</scope>
    <source>
        <strain evidence="2 3">Buc</strain>
    </source>
</reference>
<dbReference type="Pfam" id="PF08379">
    <property type="entry name" value="Bact_transglu_N"/>
    <property type="match status" value="1"/>
</dbReference>
<dbReference type="InterPro" id="IPR002931">
    <property type="entry name" value="Transglutaminase-like"/>
</dbReference>
<dbReference type="InterPro" id="IPR038765">
    <property type="entry name" value="Papain-like_cys_pep_sf"/>
</dbReference>
<dbReference type="SMART" id="SM00460">
    <property type="entry name" value="TGc"/>
    <property type="match status" value="1"/>
</dbReference>
<keyword evidence="3" id="KW-1185">Reference proteome</keyword>
<evidence type="ECO:0000259" key="1">
    <source>
        <dbReference type="SMART" id="SM00460"/>
    </source>
</evidence>